<evidence type="ECO:0000313" key="2">
    <source>
        <dbReference type="Proteomes" id="UP001229421"/>
    </source>
</evidence>
<protein>
    <submittedName>
        <fullName evidence="1">Uncharacterized protein</fullName>
    </submittedName>
</protein>
<dbReference type="AlphaFoldDB" id="A0AAD8L3B0"/>
<reference evidence="1" key="1">
    <citation type="journal article" date="2023" name="bioRxiv">
        <title>Improved chromosome-level genome assembly for marigold (Tagetes erecta).</title>
        <authorList>
            <person name="Jiang F."/>
            <person name="Yuan L."/>
            <person name="Wang S."/>
            <person name="Wang H."/>
            <person name="Xu D."/>
            <person name="Wang A."/>
            <person name="Fan W."/>
        </authorList>
    </citation>
    <scope>NUCLEOTIDE SEQUENCE</scope>
    <source>
        <strain evidence="1">WSJ</strain>
        <tissue evidence="1">Leaf</tissue>
    </source>
</reference>
<gene>
    <name evidence="1" type="ORF">QVD17_13333</name>
</gene>
<accession>A0AAD8L3B0</accession>
<sequence>MTINTYGKNNKFNCGSQTIHKETSNREHDDLWMSLKREARSALRLNFYKSKKSIDDKTKCGMRHNHTFFPLQTLLVGNSKPMRGGQAPLHHVVLLLEYKYGPCIGKKR</sequence>
<proteinExistence type="predicted"/>
<name>A0AAD8L3B0_TARER</name>
<organism evidence="1 2">
    <name type="scientific">Tagetes erecta</name>
    <name type="common">African marigold</name>
    <dbReference type="NCBI Taxonomy" id="13708"/>
    <lineage>
        <taxon>Eukaryota</taxon>
        <taxon>Viridiplantae</taxon>
        <taxon>Streptophyta</taxon>
        <taxon>Embryophyta</taxon>
        <taxon>Tracheophyta</taxon>
        <taxon>Spermatophyta</taxon>
        <taxon>Magnoliopsida</taxon>
        <taxon>eudicotyledons</taxon>
        <taxon>Gunneridae</taxon>
        <taxon>Pentapetalae</taxon>
        <taxon>asterids</taxon>
        <taxon>campanulids</taxon>
        <taxon>Asterales</taxon>
        <taxon>Asteraceae</taxon>
        <taxon>Asteroideae</taxon>
        <taxon>Heliantheae alliance</taxon>
        <taxon>Tageteae</taxon>
        <taxon>Tagetes</taxon>
    </lineage>
</organism>
<evidence type="ECO:0000313" key="1">
    <source>
        <dbReference type="EMBL" id="KAK1430525.1"/>
    </source>
</evidence>
<dbReference type="Proteomes" id="UP001229421">
    <property type="component" value="Unassembled WGS sequence"/>
</dbReference>
<dbReference type="EMBL" id="JAUHHV010000003">
    <property type="protein sequence ID" value="KAK1430525.1"/>
    <property type="molecule type" value="Genomic_DNA"/>
</dbReference>
<keyword evidence="2" id="KW-1185">Reference proteome</keyword>
<comment type="caution">
    <text evidence="1">The sequence shown here is derived from an EMBL/GenBank/DDBJ whole genome shotgun (WGS) entry which is preliminary data.</text>
</comment>